<comment type="caution">
    <text evidence="3">The sequence shown here is derived from an EMBL/GenBank/DDBJ whole genome shotgun (WGS) entry which is preliminary data.</text>
</comment>
<gene>
    <name evidence="3" type="ORF">JGB26_30455</name>
</gene>
<reference evidence="3 4" key="1">
    <citation type="submission" date="2020-12" db="EMBL/GenBank/DDBJ databases">
        <title>Streptomyces typhae sp. nov., a novel endophytic actinomycete isolated from the root of cattail pollen (Typha angustifolia L.).</title>
        <authorList>
            <person name="Peng C."/>
            <person name="Liu C."/>
        </authorList>
    </citation>
    <scope>NUCLEOTIDE SEQUENCE [LARGE SCALE GENOMIC DNA]</scope>
    <source>
        <strain evidence="3 4">JCM 4753</strain>
    </source>
</reference>
<name>A0ABS0XDT0_9ACTN</name>
<dbReference type="InterPro" id="IPR004360">
    <property type="entry name" value="Glyas_Fos-R_dOase_dom"/>
</dbReference>
<protein>
    <submittedName>
        <fullName evidence="3">VOC family protein</fullName>
    </submittedName>
</protein>
<proteinExistence type="predicted"/>
<dbReference type="PROSITE" id="PS51819">
    <property type="entry name" value="VOC"/>
    <property type="match status" value="1"/>
</dbReference>
<dbReference type="Proteomes" id="UP000634780">
    <property type="component" value="Unassembled WGS sequence"/>
</dbReference>
<sequence length="157" mass="16622">MSSTTLRTGHVGVNVTDLDRSLAFYRDVIGFEVLAEGKADGAEGVAAGSRFAYLGRDGALTLTLWQQAADAYDGGRAGLHHLAFEADTIDEVRAYERELRAHGVEFAYDGVVPHGEGAASGGIFFHDPDGTRLEIFARAGAETAKAPVESAPTCGFF</sequence>
<dbReference type="InterPro" id="IPR051785">
    <property type="entry name" value="MMCE/EMCE_epimerase"/>
</dbReference>
<evidence type="ECO:0000256" key="1">
    <source>
        <dbReference type="ARBA" id="ARBA00022723"/>
    </source>
</evidence>
<dbReference type="InterPro" id="IPR029068">
    <property type="entry name" value="Glyas_Bleomycin-R_OHBP_Dase"/>
</dbReference>
<dbReference type="EMBL" id="JAEKOZ010000025">
    <property type="protein sequence ID" value="MBJ3811364.1"/>
    <property type="molecule type" value="Genomic_DNA"/>
</dbReference>
<dbReference type="CDD" id="cd06587">
    <property type="entry name" value="VOC"/>
    <property type="match status" value="1"/>
</dbReference>
<dbReference type="PANTHER" id="PTHR43048:SF3">
    <property type="entry name" value="METHYLMALONYL-COA EPIMERASE, MITOCHONDRIAL"/>
    <property type="match status" value="1"/>
</dbReference>
<dbReference type="PANTHER" id="PTHR43048">
    <property type="entry name" value="METHYLMALONYL-COA EPIMERASE"/>
    <property type="match status" value="1"/>
</dbReference>
<evidence type="ECO:0000313" key="4">
    <source>
        <dbReference type="Proteomes" id="UP000634780"/>
    </source>
</evidence>
<feature type="domain" description="VOC" evidence="2">
    <location>
        <begin position="7"/>
        <end position="138"/>
    </location>
</feature>
<dbReference type="InterPro" id="IPR037523">
    <property type="entry name" value="VOC_core"/>
</dbReference>
<evidence type="ECO:0000313" key="3">
    <source>
        <dbReference type="EMBL" id="MBJ3811364.1"/>
    </source>
</evidence>
<dbReference type="SUPFAM" id="SSF54593">
    <property type="entry name" value="Glyoxalase/Bleomycin resistance protein/Dihydroxybiphenyl dioxygenase"/>
    <property type="match status" value="1"/>
</dbReference>
<accession>A0ABS0XDT0</accession>
<organism evidence="3 4">
    <name type="scientific">Streptomyces flavofungini</name>
    <dbReference type="NCBI Taxonomy" id="68200"/>
    <lineage>
        <taxon>Bacteria</taxon>
        <taxon>Bacillati</taxon>
        <taxon>Actinomycetota</taxon>
        <taxon>Actinomycetes</taxon>
        <taxon>Kitasatosporales</taxon>
        <taxon>Streptomycetaceae</taxon>
        <taxon>Streptomyces</taxon>
    </lineage>
</organism>
<dbReference type="Pfam" id="PF00903">
    <property type="entry name" value="Glyoxalase"/>
    <property type="match status" value="1"/>
</dbReference>
<keyword evidence="1" id="KW-0479">Metal-binding</keyword>
<dbReference type="Gene3D" id="3.10.180.10">
    <property type="entry name" value="2,3-Dihydroxybiphenyl 1,2-Dioxygenase, domain 1"/>
    <property type="match status" value="1"/>
</dbReference>
<keyword evidence="4" id="KW-1185">Reference proteome</keyword>
<evidence type="ECO:0000259" key="2">
    <source>
        <dbReference type="PROSITE" id="PS51819"/>
    </source>
</evidence>